<feature type="domain" description="Aminotransferase class I/classII large" evidence="4">
    <location>
        <begin position="31"/>
        <end position="381"/>
    </location>
</feature>
<dbReference type="InterPro" id="IPR015421">
    <property type="entry name" value="PyrdxlP-dep_Trfase_major"/>
</dbReference>
<keyword evidence="3 5" id="KW-0808">Transferase</keyword>
<gene>
    <name evidence="5" type="ORF">OSO01_25700</name>
</gene>
<dbReference type="SUPFAM" id="SSF53383">
    <property type="entry name" value="PLP-dependent transferases"/>
    <property type="match status" value="1"/>
</dbReference>
<dbReference type="Pfam" id="PF00155">
    <property type="entry name" value="Aminotran_1_2"/>
    <property type="match status" value="1"/>
</dbReference>
<dbReference type="Gene3D" id="3.40.640.10">
    <property type="entry name" value="Type I PLP-dependent aspartate aminotransferase-like (Major domain)"/>
    <property type="match status" value="1"/>
</dbReference>
<evidence type="ECO:0000259" key="4">
    <source>
        <dbReference type="Pfam" id="PF00155"/>
    </source>
</evidence>
<dbReference type="EMBL" id="BJYM01000010">
    <property type="protein sequence ID" value="GEN87831.1"/>
    <property type="molecule type" value="Genomic_DNA"/>
</dbReference>
<name>A0A511ZK46_9BACI</name>
<evidence type="ECO:0000256" key="2">
    <source>
        <dbReference type="ARBA" id="ARBA00022576"/>
    </source>
</evidence>
<protein>
    <submittedName>
        <fullName evidence="5">Aminotransferase</fullName>
    </submittedName>
</protein>
<comment type="caution">
    <text evidence="5">The sequence shown here is derived from an EMBL/GenBank/DDBJ whole genome shotgun (WGS) entry which is preliminary data.</text>
</comment>
<evidence type="ECO:0000313" key="6">
    <source>
        <dbReference type="Proteomes" id="UP000321558"/>
    </source>
</evidence>
<dbReference type="InterPro" id="IPR004839">
    <property type="entry name" value="Aminotransferase_I/II_large"/>
</dbReference>
<dbReference type="STRING" id="582851.GCA_900162665_04046"/>
<reference evidence="5 6" key="1">
    <citation type="submission" date="2019-07" db="EMBL/GenBank/DDBJ databases">
        <title>Whole genome shotgun sequence of Oceanobacillus sojae NBRC 105379.</title>
        <authorList>
            <person name="Hosoyama A."/>
            <person name="Uohara A."/>
            <person name="Ohji S."/>
            <person name="Ichikawa N."/>
        </authorList>
    </citation>
    <scope>NUCLEOTIDE SEQUENCE [LARGE SCALE GENOMIC DNA]</scope>
    <source>
        <strain evidence="5 6">NBRC 105379</strain>
    </source>
</reference>
<dbReference type="InterPro" id="IPR015422">
    <property type="entry name" value="PyrdxlP-dep_Trfase_small"/>
</dbReference>
<accession>A0A511ZK46</accession>
<evidence type="ECO:0000256" key="3">
    <source>
        <dbReference type="ARBA" id="ARBA00022679"/>
    </source>
</evidence>
<evidence type="ECO:0000256" key="1">
    <source>
        <dbReference type="ARBA" id="ARBA00001933"/>
    </source>
</evidence>
<dbReference type="GO" id="GO:0030170">
    <property type="term" value="F:pyridoxal phosphate binding"/>
    <property type="evidence" value="ECO:0007669"/>
    <property type="project" value="InterPro"/>
</dbReference>
<comment type="cofactor">
    <cofactor evidence="1">
        <name>pyridoxal 5'-phosphate</name>
        <dbReference type="ChEBI" id="CHEBI:597326"/>
    </cofactor>
</comment>
<proteinExistence type="predicted"/>
<keyword evidence="6" id="KW-1185">Reference proteome</keyword>
<dbReference type="CDD" id="cd00609">
    <property type="entry name" value="AAT_like"/>
    <property type="match status" value="1"/>
</dbReference>
<dbReference type="Proteomes" id="UP000321558">
    <property type="component" value="Unassembled WGS sequence"/>
</dbReference>
<dbReference type="InterPro" id="IPR050881">
    <property type="entry name" value="LL-DAP_aminotransferase"/>
</dbReference>
<sequence>MKLSRRVEQLPSQFFAALAGKVAAAIAEGRDIINLGQGNPDQPTPPHIIRALQESVENPVTHKYSPFRGTDELKLAAAQFYKREYDVDLDPASEIAILFGSKIGLVELPLALMDQGELMLFPDPGYPDYLSSVPLADVTYDTFPLLEENDFLPDYTALTDEQKKLAKLLYLNYPNNPTGAVATKEFFEDTIALAQKNDIGIIHDFAYGAIGFDDYQPVSFLQTEGAKDVGVELYTLSKTYNMAGWRVGFAAGNKDMIEAINILQDHLFVSLFPAIQKAAAEALSGDQSCVTSLVKLYEQRRNVLLEECKRIGWDVTAPKGSFFAWLPVPAAFTSEEFADYLLKEANVAVAAGNGFGKTGEGYIRVGLLVEDKRIREAICRIEKLDLFQNKH</sequence>
<dbReference type="Gene3D" id="3.90.1150.10">
    <property type="entry name" value="Aspartate Aminotransferase, domain 1"/>
    <property type="match status" value="1"/>
</dbReference>
<evidence type="ECO:0000313" key="5">
    <source>
        <dbReference type="EMBL" id="GEN87831.1"/>
    </source>
</evidence>
<dbReference type="AlphaFoldDB" id="A0A511ZK46"/>
<dbReference type="InterPro" id="IPR015424">
    <property type="entry name" value="PyrdxlP-dep_Trfase"/>
</dbReference>
<dbReference type="GO" id="GO:0008483">
    <property type="term" value="F:transaminase activity"/>
    <property type="evidence" value="ECO:0007669"/>
    <property type="project" value="UniProtKB-KW"/>
</dbReference>
<organism evidence="5 6">
    <name type="scientific">Oceanobacillus sojae</name>
    <dbReference type="NCBI Taxonomy" id="582851"/>
    <lineage>
        <taxon>Bacteria</taxon>
        <taxon>Bacillati</taxon>
        <taxon>Bacillota</taxon>
        <taxon>Bacilli</taxon>
        <taxon>Bacillales</taxon>
        <taxon>Bacillaceae</taxon>
        <taxon>Oceanobacillus</taxon>
    </lineage>
</organism>
<dbReference type="PANTHER" id="PTHR42832">
    <property type="entry name" value="AMINO ACID AMINOTRANSFERASE"/>
    <property type="match status" value="1"/>
</dbReference>
<dbReference type="RefSeq" id="WP_186813660.1">
    <property type="nucleotide sequence ID" value="NZ_BJYM01000010.1"/>
</dbReference>
<dbReference type="NCBIfam" id="NF005977">
    <property type="entry name" value="PRK08068.1"/>
    <property type="match status" value="1"/>
</dbReference>
<keyword evidence="2 5" id="KW-0032">Aminotransferase</keyword>
<dbReference type="PANTHER" id="PTHR42832:SF3">
    <property type="entry name" value="L-GLUTAMINE--4-(METHYLSULFANYL)-2-OXOBUTANOATE AMINOTRANSFERASE"/>
    <property type="match status" value="1"/>
</dbReference>